<dbReference type="FunFam" id="3.40.50.410:FF:000015">
    <property type="entry name" value="General transcription factor IIH subunit 2"/>
    <property type="match status" value="1"/>
</dbReference>
<dbReference type="GO" id="GO:0006357">
    <property type="term" value="P:regulation of transcription by RNA polymerase II"/>
    <property type="evidence" value="ECO:0007669"/>
    <property type="project" value="TreeGrafter"/>
</dbReference>
<keyword evidence="3" id="KW-0479">Metal-binding</keyword>
<organism evidence="12">
    <name type="scientific">Amblyomma maculatum</name>
    <name type="common">Gulf Coast tick</name>
    <dbReference type="NCBI Taxonomy" id="34609"/>
    <lineage>
        <taxon>Eukaryota</taxon>
        <taxon>Metazoa</taxon>
        <taxon>Ecdysozoa</taxon>
        <taxon>Arthropoda</taxon>
        <taxon>Chelicerata</taxon>
        <taxon>Arachnida</taxon>
        <taxon>Acari</taxon>
        <taxon>Parasitiformes</taxon>
        <taxon>Ixodida</taxon>
        <taxon>Ixodoidea</taxon>
        <taxon>Ixodidae</taxon>
        <taxon>Amblyomminae</taxon>
        <taxon>Amblyomma</taxon>
    </lineage>
</organism>
<evidence type="ECO:0000256" key="7">
    <source>
        <dbReference type="ARBA" id="ARBA00023015"/>
    </source>
</evidence>
<dbReference type="InterPro" id="IPR007198">
    <property type="entry name" value="Ssl1-like"/>
</dbReference>
<name>G3MFL8_AMBMU</name>
<evidence type="ECO:0000256" key="2">
    <source>
        <dbReference type="ARBA" id="ARBA00006092"/>
    </source>
</evidence>
<comment type="subcellular location">
    <subcellularLocation>
        <location evidence="1">Nucleus</location>
    </subcellularLocation>
</comment>
<dbReference type="Gene3D" id="3.40.50.410">
    <property type="entry name" value="von Willebrand factor, type A domain"/>
    <property type="match status" value="1"/>
</dbReference>
<reference evidence="12" key="1">
    <citation type="journal article" date="2011" name="PLoS ONE">
        <title>A deep insight into the sialotranscriptome of the gulf coast tick, Amblyomma maculatum.</title>
        <authorList>
            <person name="Karim S."/>
            <person name="Singh P."/>
            <person name="Ribeiro J.M."/>
        </authorList>
    </citation>
    <scope>NUCLEOTIDE SEQUENCE</scope>
    <source>
        <tissue evidence="12">Salivary gland</tissue>
    </source>
</reference>
<sequence>MADEEDGKGYRWETEYERTWEAIQEDESGLLQPSVLDFVHRAKRKQMLAKKNVRLGMMRHLYIVVDFSEAMAEPDLKPTRLICTLKMLELFVEEFFDQNPISNVGVISTCNKRAQKLCELAGNTGKVVEALKSCKTQVPSGEPSLQNSLELAAEVLRHLPVHTSREVLIIMGSLTTCDPGNIQTTIETMRKCNIRCSIVGLAAEVYVCCRLTKTTGGTYNVILDENHFKDILFQHAIPPPVTGNAESSLIRMGFPYHRTETEGKPSLCFCHLDSQNPSDGLSKGGYFCPQCNGKYCTLPVECKVCGLTLVSAPHLARSYHHLFALEPFDEVPPDTLPADTPVTCFACQVSITDKHVWMFTCHWVLPKGGDFSFTHVHTDHGFSLKEDCKLLAPVYKSAYCASPHLSMHSSEMSIIVSSARNSSVWTVTFSSTTHCTPAPAVQAGSSTR</sequence>
<dbReference type="PANTHER" id="PTHR12695:SF2">
    <property type="entry name" value="GENERAL TRANSCRIPTION FACTOR IIH SUBUNIT 2-RELATED"/>
    <property type="match status" value="1"/>
</dbReference>
<dbReference type="GO" id="GO:0006289">
    <property type="term" value="P:nucleotide-excision repair"/>
    <property type="evidence" value="ECO:0007669"/>
    <property type="project" value="InterPro"/>
</dbReference>
<evidence type="ECO:0000256" key="5">
    <source>
        <dbReference type="ARBA" id="ARBA00022771"/>
    </source>
</evidence>
<dbReference type="Pfam" id="PF04056">
    <property type="entry name" value="Ssl1"/>
    <property type="match status" value="1"/>
</dbReference>
<dbReference type="GO" id="GO:0006351">
    <property type="term" value="P:DNA-templated transcription"/>
    <property type="evidence" value="ECO:0007669"/>
    <property type="project" value="InterPro"/>
</dbReference>
<dbReference type="GO" id="GO:0008270">
    <property type="term" value="F:zinc ion binding"/>
    <property type="evidence" value="ECO:0007669"/>
    <property type="project" value="UniProtKB-KW"/>
</dbReference>
<dbReference type="GO" id="GO:0005675">
    <property type="term" value="C:transcription factor TFIIH holo complex"/>
    <property type="evidence" value="ECO:0007669"/>
    <property type="project" value="TreeGrafter"/>
</dbReference>
<evidence type="ECO:0000259" key="11">
    <source>
        <dbReference type="PROSITE" id="PS50234"/>
    </source>
</evidence>
<evidence type="ECO:0000256" key="9">
    <source>
        <dbReference type="ARBA" id="ARBA00023204"/>
    </source>
</evidence>
<dbReference type="PANTHER" id="PTHR12695">
    <property type="entry name" value="GENERAL TRANSCRIPTION FACTOR IIH SUBUNIT 2"/>
    <property type="match status" value="1"/>
</dbReference>
<dbReference type="EMBL" id="JO840669">
    <property type="protein sequence ID" value="AEO32286.1"/>
    <property type="molecule type" value="mRNA"/>
</dbReference>
<dbReference type="InterPro" id="IPR036465">
    <property type="entry name" value="vWFA_dom_sf"/>
</dbReference>
<dbReference type="SUPFAM" id="SSF53300">
    <property type="entry name" value="vWA-like"/>
    <property type="match status" value="1"/>
</dbReference>
<dbReference type="InterPro" id="IPR012170">
    <property type="entry name" value="TFIIH_SSL1/p44"/>
</dbReference>
<keyword evidence="8" id="KW-0804">Transcription</keyword>
<keyword evidence="10" id="KW-0539">Nucleus</keyword>
<accession>G3MFL8</accession>
<keyword evidence="4" id="KW-0227">DNA damage</keyword>
<evidence type="ECO:0000313" key="12">
    <source>
        <dbReference type="EMBL" id="AEO32286.1"/>
    </source>
</evidence>
<protein>
    <recommendedName>
        <fullName evidence="11">VWFA domain-containing protein</fullName>
    </recommendedName>
</protein>
<dbReference type="SMART" id="SM00327">
    <property type="entry name" value="VWA"/>
    <property type="match status" value="1"/>
</dbReference>
<evidence type="ECO:0000256" key="3">
    <source>
        <dbReference type="ARBA" id="ARBA00022723"/>
    </source>
</evidence>
<evidence type="ECO:0000256" key="4">
    <source>
        <dbReference type="ARBA" id="ARBA00022763"/>
    </source>
</evidence>
<dbReference type="InterPro" id="IPR002035">
    <property type="entry name" value="VWF_A"/>
</dbReference>
<comment type="similarity">
    <text evidence="2">Belongs to the GTF2H2 family.</text>
</comment>
<feature type="non-terminal residue" evidence="12">
    <location>
        <position position="448"/>
    </location>
</feature>
<keyword evidence="5" id="KW-0863">Zinc-finger</keyword>
<dbReference type="CDD" id="cd01453">
    <property type="entry name" value="vWA_transcription_factor_IIH_type"/>
    <property type="match status" value="1"/>
</dbReference>
<dbReference type="NCBIfam" id="TIGR00622">
    <property type="entry name" value="ssl1"/>
    <property type="match status" value="1"/>
</dbReference>
<evidence type="ECO:0000256" key="6">
    <source>
        <dbReference type="ARBA" id="ARBA00022833"/>
    </source>
</evidence>
<proteinExistence type="evidence at transcript level"/>
<dbReference type="PROSITE" id="PS50234">
    <property type="entry name" value="VWFA"/>
    <property type="match status" value="1"/>
</dbReference>
<keyword evidence="7" id="KW-0805">Transcription regulation</keyword>
<evidence type="ECO:0000256" key="8">
    <source>
        <dbReference type="ARBA" id="ARBA00023163"/>
    </source>
</evidence>
<evidence type="ECO:0000256" key="1">
    <source>
        <dbReference type="ARBA" id="ARBA00004123"/>
    </source>
</evidence>
<keyword evidence="6" id="KW-0862">Zinc</keyword>
<dbReference type="GO" id="GO:0000439">
    <property type="term" value="C:transcription factor TFIIH core complex"/>
    <property type="evidence" value="ECO:0007669"/>
    <property type="project" value="InterPro"/>
</dbReference>
<dbReference type="AlphaFoldDB" id="G3MFL8"/>
<keyword evidence="9" id="KW-0234">DNA repair</keyword>
<feature type="domain" description="VWFA" evidence="11">
    <location>
        <begin position="60"/>
        <end position="201"/>
    </location>
</feature>
<evidence type="ECO:0000256" key="10">
    <source>
        <dbReference type="ARBA" id="ARBA00023242"/>
    </source>
</evidence>